<proteinExistence type="predicted"/>
<evidence type="ECO:0000313" key="2">
    <source>
        <dbReference type="Proteomes" id="UP000789570"/>
    </source>
</evidence>
<protein>
    <submittedName>
        <fullName evidence="1">7784_t:CDS:1</fullName>
    </submittedName>
</protein>
<comment type="caution">
    <text evidence="1">The sequence shown here is derived from an EMBL/GenBank/DDBJ whole genome shotgun (WGS) entry which is preliminary data.</text>
</comment>
<sequence length="42" mass="4973">MVTFTRQKKLPQHPYLSAKRYKSNFVPHNEQVTSSSYQSNLM</sequence>
<accession>A0A9N9EAW9</accession>
<dbReference type="Proteomes" id="UP000789570">
    <property type="component" value="Unassembled WGS sequence"/>
</dbReference>
<dbReference type="EMBL" id="CAJVPQ010005248">
    <property type="protein sequence ID" value="CAG8666565.1"/>
    <property type="molecule type" value="Genomic_DNA"/>
</dbReference>
<dbReference type="AlphaFoldDB" id="A0A9N9EAW9"/>
<keyword evidence="2" id="KW-1185">Reference proteome</keyword>
<reference evidence="1" key="1">
    <citation type="submission" date="2021-06" db="EMBL/GenBank/DDBJ databases">
        <authorList>
            <person name="Kallberg Y."/>
            <person name="Tangrot J."/>
            <person name="Rosling A."/>
        </authorList>
    </citation>
    <scope>NUCLEOTIDE SEQUENCE</scope>
    <source>
        <strain evidence="1">UK204</strain>
    </source>
</reference>
<gene>
    <name evidence="1" type="ORF">FCALED_LOCUS11806</name>
</gene>
<organism evidence="1 2">
    <name type="scientific">Funneliformis caledonium</name>
    <dbReference type="NCBI Taxonomy" id="1117310"/>
    <lineage>
        <taxon>Eukaryota</taxon>
        <taxon>Fungi</taxon>
        <taxon>Fungi incertae sedis</taxon>
        <taxon>Mucoromycota</taxon>
        <taxon>Glomeromycotina</taxon>
        <taxon>Glomeromycetes</taxon>
        <taxon>Glomerales</taxon>
        <taxon>Glomeraceae</taxon>
        <taxon>Funneliformis</taxon>
    </lineage>
</organism>
<name>A0A9N9EAW9_9GLOM</name>
<evidence type="ECO:0000313" key="1">
    <source>
        <dbReference type="EMBL" id="CAG8666565.1"/>
    </source>
</evidence>